<evidence type="ECO:0000313" key="9">
    <source>
        <dbReference type="EnsemblMetazoa" id="tetur21g00810.1"/>
    </source>
</evidence>
<dbReference type="InterPro" id="IPR007255">
    <property type="entry name" value="COG8"/>
</dbReference>
<dbReference type="SUPFAM" id="SSF74788">
    <property type="entry name" value="Cullin repeat-like"/>
    <property type="match status" value="1"/>
</dbReference>
<accession>T1KTS4</accession>
<keyword evidence="6" id="KW-0333">Golgi apparatus</keyword>
<dbReference type="PANTHER" id="PTHR21311:SF0">
    <property type="entry name" value="CONSERVED OLIGOMERIC GOLGI COMPLEX SUBUNIT 8"/>
    <property type="match status" value="1"/>
</dbReference>
<dbReference type="Pfam" id="PF04124">
    <property type="entry name" value="Dor1"/>
    <property type="match status" value="1"/>
</dbReference>
<dbReference type="GO" id="GO:0000139">
    <property type="term" value="C:Golgi membrane"/>
    <property type="evidence" value="ECO:0007669"/>
    <property type="project" value="UniProtKB-SubCell"/>
</dbReference>
<dbReference type="EnsemblMetazoa" id="tetur21g00810.1">
    <property type="protein sequence ID" value="tetur21g00810.1"/>
    <property type="gene ID" value="tetur21g00810"/>
</dbReference>
<evidence type="ECO:0000256" key="3">
    <source>
        <dbReference type="ARBA" id="ARBA00020983"/>
    </source>
</evidence>
<keyword evidence="4" id="KW-0813">Transport</keyword>
<keyword evidence="5" id="KW-0653">Protein transport</keyword>
<dbReference type="OMA" id="QRCIHGV"/>
<evidence type="ECO:0000256" key="4">
    <source>
        <dbReference type="ARBA" id="ARBA00022448"/>
    </source>
</evidence>
<evidence type="ECO:0000256" key="1">
    <source>
        <dbReference type="ARBA" id="ARBA00004395"/>
    </source>
</evidence>
<dbReference type="GO" id="GO:0015031">
    <property type="term" value="P:protein transport"/>
    <property type="evidence" value="ECO:0007669"/>
    <property type="project" value="UniProtKB-KW"/>
</dbReference>
<dbReference type="STRING" id="32264.T1KTS4"/>
<dbReference type="eggNOG" id="KOG2069">
    <property type="taxonomic scope" value="Eukaryota"/>
</dbReference>
<dbReference type="Proteomes" id="UP000015104">
    <property type="component" value="Unassembled WGS sequence"/>
</dbReference>
<evidence type="ECO:0000256" key="6">
    <source>
        <dbReference type="ARBA" id="ARBA00023034"/>
    </source>
</evidence>
<keyword evidence="7" id="KW-0472">Membrane</keyword>
<proteinExistence type="inferred from homology"/>
<gene>
    <name evidence="9" type="primary">107367254</name>
</gene>
<dbReference type="KEGG" id="tut:107367254"/>
<dbReference type="HOGENOM" id="CLU_017968_0_0_1"/>
<dbReference type="GO" id="GO:0017119">
    <property type="term" value="C:Golgi transport complex"/>
    <property type="evidence" value="ECO:0007669"/>
    <property type="project" value="InterPro"/>
</dbReference>
<evidence type="ECO:0000256" key="8">
    <source>
        <dbReference type="ARBA" id="ARBA00031347"/>
    </source>
</evidence>
<evidence type="ECO:0000256" key="7">
    <source>
        <dbReference type="ARBA" id="ARBA00023136"/>
    </source>
</evidence>
<evidence type="ECO:0000256" key="2">
    <source>
        <dbReference type="ARBA" id="ARBA00006419"/>
    </source>
</evidence>
<evidence type="ECO:0000256" key="5">
    <source>
        <dbReference type="ARBA" id="ARBA00022927"/>
    </source>
</evidence>
<name>T1KTS4_TETUR</name>
<reference evidence="10" key="1">
    <citation type="submission" date="2011-08" db="EMBL/GenBank/DDBJ databases">
        <authorList>
            <person name="Rombauts S."/>
        </authorList>
    </citation>
    <scope>NUCLEOTIDE SEQUENCE</scope>
    <source>
        <strain evidence="10">London</strain>
    </source>
</reference>
<comment type="similarity">
    <text evidence="2">Belongs to the COG8 family.</text>
</comment>
<dbReference type="AlphaFoldDB" id="T1KTS4"/>
<protein>
    <recommendedName>
        <fullName evidence="3">Conserved oligomeric Golgi complex subunit 8</fullName>
    </recommendedName>
    <alternativeName>
        <fullName evidence="8">Component of oligomeric Golgi complex 8</fullName>
    </alternativeName>
</protein>
<dbReference type="PANTHER" id="PTHR21311">
    <property type="entry name" value="CONSERVED OLIGOMERIC GOLGI COMPLEX COMPONENT 8"/>
    <property type="match status" value="1"/>
</dbReference>
<comment type="subcellular location">
    <subcellularLocation>
        <location evidence="1">Golgi apparatus membrane</location>
        <topology evidence="1">Peripheral membrane protein</topology>
    </subcellularLocation>
</comment>
<keyword evidence="10" id="KW-1185">Reference proteome</keyword>
<dbReference type="GO" id="GO:0006891">
    <property type="term" value="P:intra-Golgi vesicle-mediated transport"/>
    <property type="evidence" value="ECO:0007669"/>
    <property type="project" value="TreeGrafter"/>
</dbReference>
<reference evidence="9" key="2">
    <citation type="submission" date="2015-06" db="UniProtKB">
        <authorList>
            <consortium name="EnsemblMetazoa"/>
        </authorList>
    </citation>
    <scope>IDENTIFICATION</scope>
</reference>
<sequence>MDAKHDVLKFIFKEDECIDPDLSEDYIDKLCSIGIHSLAREPARLLDEKCRLEDAMKDEAFKNYPCFLEAHKLGKDVKQEVLGIEDKLDKFIDKIPFFQRKLSGFSDEAKDITKRWRQASLMLSKHNQLLGFLEIPQLMDSCVRKGYYDEALQLYSYIQRIDRLHGKDAPLIQTISNELSQCKELMINQLLKELYGDIQLPVALKIIGYLRRINVYDETELRIKFLYARDAWLKNLVKEVTVTNPLAYMGKLIEIYRINLFNTVTQYRALFADDDIVSLSSSSKQISGQETLNDSDHRDFGDTTILTSWISNKIDLFLSQLQDTLDKCLAAEYSSLYPIENLFDPCFYFGLSMNRIGADCRPDISLIFQRVILTKFTQSVETAIDKFEANLENFSLSSVNLMTSSSSSPAISSLSSASETLTSESKTDYEPPSVILTFPPLANLCNDLLEAFNQARKLIPLSIIAKFRDILNQSLIRSTRILINYHKTESTSSNTNPEADLLKKMVQVYVHHLVPHIQKCLTALVPVQQLAKSLGLSVLEFNRLRKTRKDVSISDLDVDAIKELIDHLLV</sequence>
<dbReference type="InterPro" id="IPR016159">
    <property type="entry name" value="Cullin_repeat-like_dom_sf"/>
</dbReference>
<dbReference type="OrthoDB" id="1661054at2759"/>
<organism evidence="9 10">
    <name type="scientific">Tetranychus urticae</name>
    <name type="common">Two-spotted spider mite</name>
    <dbReference type="NCBI Taxonomy" id="32264"/>
    <lineage>
        <taxon>Eukaryota</taxon>
        <taxon>Metazoa</taxon>
        <taxon>Ecdysozoa</taxon>
        <taxon>Arthropoda</taxon>
        <taxon>Chelicerata</taxon>
        <taxon>Arachnida</taxon>
        <taxon>Acari</taxon>
        <taxon>Acariformes</taxon>
        <taxon>Trombidiformes</taxon>
        <taxon>Prostigmata</taxon>
        <taxon>Eleutherengona</taxon>
        <taxon>Raphignathae</taxon>
        <taxon>Tetranychoidea</taxon>
        <taxon>Tetranychidae</taxon>
        <taxon>Tetranychus</taxon>
    </lineage>
</organism>
<dbReference type="EMBL" id="CAEY01000546">
    <property type="status" value="NOT_ANNOTATED_CDS"/>
    <property type="molecule type" value="Genomic_DNA"/>
</dbReference>
<evidence type="ECO:0000313" key="10">
    <source>
        <dbReference type="Proteomes" id="UP000015104"/>
    </source>
</evidence>